<evidence type="ECO:0000313" key="2">
    <source>
        <dbReference type="EMBL" id="TRZ23394.1"/>
    </source>
</evidence>
<dbReference type="EMBL" id="SWJQ01000073">
    <property type="protein sequence ID" value="TRZ23394.1"/>
    <property type="molecule type" value="Genomic_DNA"/>
</dbReference>
<accession>A0A8K1GTG1</accession>
<reference evidence="2" key="1">
    <citation type="submission" date="2019-04" db="EMBL/GenBank/DDBJ databases">
        <title>Genome assembly of Zosterops borbonicus 15179.</title>
        <authorList>
            <person name="Leroy T."/>
            <person name="Anselmetti Y."/>
            <person name="Tilak M.-K."/>
            <person name="Nabholz B."/>
        </authorList>
    </citation>
    <scope>NUCLEOTIDE SEQUENCE</scope>
    <source>
        <strain evidence="2">HGM_15179</strain>
        <tissue evidence="2">Muscle</tissue>
    </source>
</reference>
<feature type="region of interest" description="Disordered" evidence="1">
    <location>
        <begin position="117"/>
        <end position="142"/>
    </location>
</feature>
<feature type="region of interest" description="Disordered" evidence="1">
    <location>
        <begin position="155"/>
        <end position="180"/>
    </location>
</feature>
<protein>
    <submittedName>
        <fullName evidence="2">Uncharacterized protein</fullName>
    </submittedName>
</protein>
<keyword evidence="3" id="KW-1185">Reference proteome</keyword>
<evidence type="ECO:0000313" key="3">
    <source>
        <dbReference type="Proteomes" id="UP000796761"/>
    </source>
</evidence>
<proteinExistence type="predicted"/>
<evidence type="ECO:0000256" key="1">
    <source>
        <dbReference type="SAM" id="MobiDB-lite"/>
    </source>
</evidence>
<organism evidence="2 3">
    <name type="scientific">Zosterops borbonicus</name>
    <dbReference type="NCBI Taxonomy" id="364589"/>
    <lineage>
        <taxon>Eukaryota</taxon>
        <taxon>Metazoa</taxon>
        <taxon>Chordata</taxon>
        <taxon>Craniata</taxon>
        <taxon>Vertebrata</taxon>
        <taxon>Euteleostomi</taxon>
        <taxon>Archelosauria</taxon>
        <taxon>Archosauria</taxon>
        <taxon>Dinosauria</taxon>
        <taxon>Saurischia</taxon>
        <taxon>Theropoda</taxon>
        <taxon>Coelurosauria</taxon>
        <taxon>Aves</taxon>
        <taxon>Neognathae</taxon>
        <taxon>Neoaves</taxon>
        <taxon>Telluraves</taxon>
        <taxon>Australaves</taxon>
        <taxon>Passeriformes</taxon>
        <taxon>Sylvioidea</taxon>
        <taxon>Zosteropidae</taxon>
        <taxon>Zosterops</taxon>
    </lineage>
</organism>
<dbReference type="AlphaFoldDB" id="A0A8K1GTG1"/>
<name>A0A8K1GTG1_9PASS</name>
<dbReference type="Proteomes" id="UP000796761">
    <property type="component" value="Unassembled WGS sequence"/>
</dbReference>
<comment type="caution">
    <text evidence="2">The sequence shown here is derived from an EMBL/GenBank/DDBJ whole genome shotgun (WGS) entry which is preliminary data.</text>
</comment>
<sequence>MAMELGKSLEYESCEEQLRELGMFNLEKRRLKGDLLTLYSSLTEDCSQVEIELCSWLTRDKIRGHGLKQKLQHIKWTSFQGMESEGLKALYIELKPCGTFQDSTILASDRPEVIKGVCNPKSPDELRPGSFRNPESGGRDTQQHQLCANAVEKENKAVPEEDIEELPPFPPAKFKTPADGQQWSIATQGTPKCCTSHRDLGKAGSSGFTAEQGEATRKSVHSVNTVRDALDPRSQSSRSLTISTGGKGLSLFRHMLGFFGVSGTGPGVGLSDPNGSFPTQQVLGFYDSMSNIQVKNSSRKFTKGQSDPVSINAHELGTLVMHLTHEQQ</sequence>
<gene>
    <name evidence="2" type="ORF">HGM15179_003688</name>
</gene>